<dbReference type="Pfam" id="PF13673">
    <property type="entry name" value="Acetyltransf_10"/>
    <property type="match status" value="1"/>
</dbReference>
<keyword evidence="3" id="KW-1185">Reference proteome</keyword>
<sequence>MNIILAQAKDASAIHNVMLQAFKEYEHATPPSSALSETIESIEQAMEKGEHAFIGYIDKQGRGLATALIEELEQFACMKRKLISECKVRMSVPRNIELYRSLGYVVTKEDKEENRNGFALSVATKTAY</sequence>
<dbReference type="Proteomes" id="UP001478862">
    <property type="component" value="Unassembled WGS sequence"/>
</dbReference>
<accession>A0ABV1MRL3</accession>
<dbReference type="InterPro" id="IPR000182">
    <property type="entry name" value="GNAT_dom"/>
</dbReference>
<gene>
    <name evidence="2" type="ORF">ABNX05_08935</name>
</gene>
<dbReference type="EMBL" id="JBEGDG010000005">
    <property type="protein sequence ID" value="MEQ6354739.1"/>
    <property type="molecule type" value="Genomic_DNA"/>
</dbReference>
<organism evidence="2 3">
    <name type="scientific">Lysinibacillus zambalensis</name>
    <dbReference type="NCBI Taxonomy" id="3160866"/>
    <lineage>
        <taxon>Bacteria</taxon>
        <taxon>Bacillati</taxon>
        <taxon>Bacillota</taxon>
        <taxon>Bacilli</taxon>
        <taxon>Bacillales</taxon>
        <taxon>Bacillaceae</taxon>
        <taxon>Lysinibacillus</taxon>
    </lineage>
</organism>
<evidence type="ECO:0000313" key="3">
    <source>
        <dbReference type="Proteomes" id="UP001478862"/>
    </source>
</evidence>
<dbReference type="RefSeq" id="WP_349659388.1">
    <property type="nucleotide sequence ID" value="NZ_JBEGDG010000005.1"/>
</dbReference>
<dbReference type="InterPro" id="IPR016181">
    <property type="entry name" value="Acyl_CoA_acyltransferase"/>
</dbReference>
<name>A0ABV1MRL3_9BACI</name>
<protein>
    <submittedName>
        <fullName evidence="2">GNAT family N-acetyltransferase</fullName>
    </submittedName>
</protein>
<feature type="domain" description="N-acetyltransferase" evidence="1">
    <location>
        <begin position="58"/>
        <end position="114"/>
    </location>
</feature>
<reference evidence="2 3" key="1">
    <citation type="submission" date="2024-06" db="EMBL/GenBank/DDBJ databases">
        <title>Lysinibacillus zambalefons sp. nov., a Novel Firmicute Isolated from the Poon Bato Zambales Hyperalkaline Spring.</title>
        <authorList>
            <person name="Aja J.A."/>
            <person name="Lazaro J.E.H."/>
            <person name="Llorin L.D."/>
            <person name="Lim K.R."/>
            <person name="Teodosio J."/>
            <person name="Dalisay D.S."/>
        </authorList>
    </citation>
    <scope>NUCLEOTIDE SEQUENCE [LARGE SCALE GENOMIC DNA]</scope>
    <source>
        <strain evidence="2 3">M3</strain>
    </source>
</reference>
<evidence type="ECO:0000313" key="2">
    <source>
        <dbReference type="EMBL" id="MEQ6354739.1"/>
    </source>
</evidence>
<dbReference type="SUPFAM" id="SSF55729">
    <property type="entry name" value="Acyl-CoA N-acyltransferases (Nat)"/>
    <property type="match status" value="1"/>
</dbReference>
<comment type="caution">
    <text evidence="2">The sequence shown here is derived from an EMBL/GenBank/DDBJ whole genome shotgun (WGS) entry which is preliminary data.</text>
</comment>
<proteinExistence type="predicted"/>
<dbReference type="Gene3D" id="3.40.630.30">
    <property type="match status" value="1"/>
</dbReference>
<evidence type="ECO:0000259" key="1">
    <source>
        <dbReference type="Pfam" id="PF13673"/>
    </source>
</evidence>